<dbReference type="InterPro" id="IPR036188">
    <property type="entry name" value="FAD/NAD-bd_sf"/>
</dbReference>
<accession>A0A1G9FFE5</accession>
<keyword evidence="2" id="KW-1185">Reference proteome</keyword>
<dbReference type="SUPFAM" id="SSF51905">
    <property type="entry name" value="FAD/NAD(P)-binding domain"/>
    <property type="match status" value="1"/>
</dbReference>
<proteinExistence type="predicted"/>
<name>A0A1G9FFE5_9BACL</name>
<dbReference type="AlphaFoldDB" id="A0A1G9FFE5"/>
<reference evidence="2" key="1">
    <citation type="submission" date="2016-10" db="EMBL/GenBank/DDBJ databases">
        <authorList>
            <person name="Varghese N."/>
            <person name="Submissions S."/>
        </authorList>
    </citation>
    <scope>NUCLEOTIDE SEQUENCE [LARGE SCALE GENOMIC DNA]</scope>
    <source>
        <strain evidence="2">CGMCC 1.8895</strain>
    </source>
</reference>
<dbReference type="Gene3D" id="3.50.50.60">
    <property type="entry name" value="FAD/NAD(P)-binding domain"/>
    <property type="match status" value="1"/>
</dbReference>
<dbReference type="STRING" id="576118.SAMN05216216_11214"/>
<evidence type="ECO:0000313" key="2">
    <source>
        <dbReference type="Proteomes" id="UP000199008"/>
    </source>
</evidence>
<protein>
    <submittedName>
        <fullName evidence="1">Uncharacterized protein</fullName>
    </submittedName>
</protein>
<dbReference type="EMBL" id="FNFY01000012">
    <property type="protein sequence ID" value="SDK87098.1"/>
    <property type="molecule type" value="Genomic_DNA"/>
</dbReference>
<gene>
    <name evidence="1" type="ORF">SAMN05216216_11214</name>
</gene>
<evidence type="ECO:0000313" key="1">
    <source>
        <dbReference type="EMBL" id="SDK87098.1"/>
    </source>
</evidence>
<dbReference type="Proteomes" id="UP000199008">
    <property type="component" value="Unassembled WGS sequence"/>
</dbReference>
<organism evidence="1 2">
    <name type="scientific">Lacicoccus qingdaonensis</name>
    <dbReference type="NCBI Taxonomy" id="576118"/>
    <lineage>
        <taxon>Bacteria</taxon>
        <taxon>Bacillati</taxon>
        <taxon>Bacillota</taxon>
        <taxon>Bacilli</taxon>
        <taxon>Bacillales</taxon>
        <taxon>Salinicoccaceae</taxon>
        <taxon>Lacicoccus</taxon>
    </lineage>
</organism>
<sequence>MNLRLFSSMGTTLSLEDGMYLARMLRDHSDYTDAFYYYEYDRKDIVRQVHRETETMKNLGIEDYDPS</sequence>